<dbReference type="AlphaFoldDB" id="A0ABD4LM63"/>
<evidence type="ECO:0000313" key="1">
    <source>
        <dbReference type="EMBL" id="MBK1611766.1"/>
    </source>
</evidence>
<evidence type="ECO:0008006" key="3">
    <source>
        <dbReference type="Google" id="ProtNLM"/>
    </source>
</evidence>
<dbReference type="Proteomes" id="UP000613452">
    <property type="component" value="Unassembled WGS sequence"/>
</dbReference>
<evidence type="ECO:0000313" key="2">
    <source>
        <dbReference type="Proteomes" id="UP000613452"/>
    </source>
</evidence>
<proteinExistence type="predicted"/>
<organism evidence="1 2">
    <name type="scientific">Bacillus cereus</name>
    <dbReference type="NCBI Taxonomy" id="1396"/>
    <lineage>
        <taxon>Bacteria</taxon>
        <taxon>Bacillati</taxon>
        <taxon>Bacillota</taxon>
        <taxon>Bacilli</taxon>
        <taxon>Bacillales</taxon>
        <taxon>Bacillaceae</taxon>
        <taxon>Bacillus</taxon>
        <taxon>Bacillus cereus group</taxon>
    </lineage>
</organism>
<dbReference type="InterPro" id="IPR029052">
    <property type="entry name" value="Metallo-depent_PP-like"/>
</dbReference>
<sequence length="414" mass="47041">MHSYKNRKGETVNVSQEHLDMAVRLKLELQKASPSRKMSWKLHKECMEKEGFYDSEASERYRVMIKNYQKKIGKLPTAPTHADMIADSKLESLRELVGDMAWEKRENQGVLRKLNKTKRELIDYGLFTQEVTNTIREVLGDMEFNFTYKPITDGNSRMIAVFTDWHLGALVNVNGNEYNYEIAVSRINEALSKIYEIAIKNNVKQIDVVYCGDMLEHAYMRSSQAYHAEFPVAEQMTRGGKLLVQVLTELAKHFVVTYQGISGNHDRMNGDKNNNIDGDTGMVVVNQIVKTYIETVGLGSLFYIEPHSPFSAQLLNVNGRNFKFVHGDLEKKADKGKLADHSARDSIIYDAIVMGHFHHFEVIEVGDDKFEILISSIKGSDDYSKKLGLASAPSQGAILVHDDGEIKVERIRVK</sequence>
<protein>
    <recommendedName>
        <fullName evidence="3">Calcineurin-like phosphoesterase domain-containing protein</fullName>
    </recommendedName>
</protein>
<dbReference type="SUPFAM" id="SSF56300">
    <property type="entry name" value="Metallo-dependent phosphatases"/>
    <property type="match status" value="1"/>
</dbReference>
<dbReference type="Gene3D" id="3.60.21.10">
    <property type="match status" value="1"/>
</dbReference>
<gene>
    <name evidence="1" type="ORF">JCR31_28400</name>
</gene>
<reference evidence="1 2" key="1">
    <citation type="submission" date="2020-12" db="EMBL/GenBank/DDBJ databases">
        <title>Genome assembly for a thermostable protease producing Bacillus cereus MAKP1 strain isolated from chicken gut.</title>
        <authorList>
            <person name="Malaviya A."/>
        </authorList>
    </citation>
    <scope>NUCLEOTIDE SEQUENCE [LARGE SCALE GENOMIC DNA]</scope>
    <source>
        <strain evidence="1 2">MAKP1</strain>
    </source>
</reference>
<comment type="caution">
    <text evidence="1">The sequence shown here is derived from an EMBL/GenBank/DDBJ whole genome shotgun (WGS) entry which is preliminary data.</text>
</comment>
<accession>A0ABD4LM63</accession>
<name>A0ABD4LM63_BACCE</name>
<dbReference type="EMBL" id="JAEFBZ010000007">
    <property type="protein sequence ID" value="MBK1611766.1"/>
    <property type="molecule type" value="Genomic_DNA"/>
</dbReference>